<keyword evidence="2" id="KW-0413">Isomerase</keyword>
<sequence>MSISIGLQVFSVRKELAKDFWGTLEKVAVIGYENIEFANHAADKDPGVGFNIAADVLKKRMDELGLKTVAAHVHPMSVDIMENVIDYHQAIGNKSIVCGIGFWKNRDEVLEFSKYLNKIGEICRKRDMDFYYHNHFMEFQKFDGQYVMDTILEHTEKELVKIELDTYWAIRGGINPIEYLRKLGDRCDLVHQKDLTPEAVPANIFETIGEDCEIGPAKMREFSKVEYFTEVGEGTIDIKSIITEMKSIGAAKYLILEQDHSARNELESIAISYKNLKRLLSDN</sequence>
<evidence type="ECO:0000313" key="3">
    <source>
        <dbReference type="Proteomes" id="UP000317036"/>
    </source>
</evidence>
<dbReference type="Proteomes" id="UP000317036">
    <property type="component" value="Unassembled WGS sequence"/>
</dbReference>
<evidence type="ECO:0000259" key="1">
    <source>
        <dbReference type="Pfam" id="PF01261"/>
    </source>
</evidence>
<accession>A0A559K8C0</accession>
<dbReference type="InterPro" id="IPR036237">
    <property type="entry name" value="Xyl_isomerase-like_sf"/>
</dbReference>
<dbReference type="Pfam" id="PF01261">
    <property type="entry name" value="AP_endonuc_2"/>
    <property type="match status" value="1"/>
</dbReference>
<feature type="domain" description="Xylose isomerase-like TIM barrel" evidence="1">
    <location>
        <begin position="25"/>
        <end position="265"/>
    </location>
</feature>
<dbReference type="InterPro" id="IPR050312">
    <property type="entry name" value="IolE/XylAMocC-like"/>
</dbReference>
<dbReference type="GO" id="GO:0016853">
    <property type="term" value="F:isomerase activity"/>
    <property type="evidence" value="ECO:0007669"/>
    <property type="project" value="UniProtKB-KW"/>
</dbReference>
<organism evidence="2 3">
    <name type="scientific">Paenibacillus cremeus</name>
    <dbReference type="NCBI Taxonomy" id="2163881"/>
    <lineage>
        <taxon>Bacteria</taxon>
        <taxon>Bacillati</taxon>
        <taxon>Bacillota</taxon>
        <taxon>Bacilli</taxon>
        <taxon>Bacillales</taxon>
        <taxon>Paenibacillaceae</taxon>
        <taxon>Paenibacillus</taxon>
    </lineage>
</organism>
<dbReference type="OrthoDB" id="9798407at2"/>
<dbReference type="AlphaFoldDB" id="A0A559K8C0"/>
<dbReference type="InterPro" id="IPR013022">
    <property type="entry name" value="Xyl_isomerase-like_TIM-brl"/>
</dbReference>
<gene>
    <name evidence="2" type="ORF">FPZ49_18960</name>
</gene>
<dbReference type="Gene3D" id="3.20.20.150">
    <property type="entry name" value="Divalent-metal-dependent TIM barrel enzymes"/>
    <property type="match status" value="1"/>
</dbReference>
<dbReference type="RefSeq" id="WP_144849807.1">
    <property type="nucleotide sequence ID" value="NZ_VNJI01000024.1"/>
</dbReference>
<dbReference type="PANTHER" id="PTHR12110">
    <property type="entry name" value="HYDROXYPYRUVATE ISOMERASE"/>
    <property type="match status" value="1"/>
</dbReference>
<comment type="caution">
    <text evidence="2">The sequence shown here is derived from an EMBL/GenBank/DDBJ whole genome shotgun (WGS) entry which is preliminary data.</text>
</comment>
<dbReference type="EMBL" id="VNJI01000024">
    <property type="protein sequence ID" value="TVY08333.1"/>
    <property type="molecule type" value="Genomic_DNA"/>
</dbReference>
<keyword evidence="3" id="KW-1185">Reference proteome</keyword>
<protein>
    <submittedName>
        <fullName evidence="2">Sugar phosphate isomerase/epimerase</fullName>
    </submittedName>
</protein>
<name>A0A559K8C0_9BACL</name>
<proteinExistence type="predicted"/>
<reference evidence="2 3" key="1">
    <citation type="submission" date="2019-07" db="EMBL/GenBank/DDBJ databases">
        <authorList>
            <person name="Kim J."/>
        </authorList>
    </citation>
    <scope>NUCLEOTIDE SEQUENCE [LARGE SCALE GENOMIC DNA]</scope>
    <source>
        <strain evidence="2 3">JC52</strain>
    </source>
</reference>
<dbReference type="SUPFAM" id="SSF51658">
    <property type="entry name" value="Xylose isomerase-like"/>
    <property type="match status" value="1"/>
</dbReference>
<dbReference type="PANTHER" id="PTHR12110:SF41">
    <property type="entry name" value="INOSOSE DEHYDRATASE"/>
    <property type="match status" value="1"/>
</dbReference>
<evidence type="ECO:0000313" key="2">
    <source>
        <dbReference type="EMBL" id="TVY08333.1"/>
    </source>
</evidence>